<comment type="caution">
    <text evidence="3">The sequence shown here is derived from an EMBL/GenBank/DDBJ whole genome shotgun (WGS) entry which is preliminary data.</text>
</comment>
<dbReference type="GO" id="GO:0008483">
    <property type="term" value="F:transaminase activity"/>
    <property type="evidence" value="ECO:0007669"/>
    <property type="project" value="UniProtKB-KW"/>
</dbReference>
<organism evidence="3 4">
    <name type="scientific">Brevibacterium senegalense</name>
    <dbReference type="NCBI Taxonomy" id="1033736"/>
    <lineage>
        <taxon>Bacteria</taxon>
        <taxon>Bacillati</taxon>
        <taxon>Actinomycetota</taxon>
        <taxon>Actinomycetes</taxon>
        <taxon>Micrococcales</taxon>
        <taxon>Brevibacteriaceae</taxon>
        <taxon>Brevibacterium</taxon>
    </lineage>
</organism>
<sequence length="300" mass="32738">MTGAGVWEWDSAAGIFIREDEGSGSAAPAAQSERLLVADSWLVTDGRVRAFAAHRRRFARSCQVRAGEAQAASDHFWDALVELLPRTGDWFPRVELVDGGPSQTEDAVRLRLRVRPAPVRGMTVIVWDPQVPDSRVHPQIKGPDLDQLGELRTEALALGAQEVILTDEAGYVIEAANSSVFWWEDGALWTPASAVVPLEGVTAGLVAESAQRRGITVRSRPVTRAELEAHEVWLTNALHGIRAVSEWRMSGRGSAGDALTGSEPPGSPATQAPIDRGRLQDWRDEWDAHARPLPDRTARD</sequence>
<dbReference type="InterPro" id="IPR001544">
    <property type="entry name" value="Aminotrans_IV"/>
</dbReference>
<feature type="region of interest" description="Disordered" evidence="2">
    <location>
        <begin position="252"/>
        <end position="300"/>
    </location>
</feature>
<keyword evidence="3" id="KW-0032">Aminotransferase</keyword>
<keyword evidence="3" id="KW-0808">Transferase</keyword>
<evidence type="ECO:0000313" key="4">
    <source>
        <dbReference type="Proteomes" id="UP000784435"/>
    </source>
</evidence>
<dbReference type="EMBL" id="DYUK01000271">
    <property type="protein sequence ID" value="HJG81170.1"/>
    <property type="molecule type" value="Genomic_DNA"/>
</dbReference>
<dbReference type="InterPro" id="IPR036038">
    <property type="entry name" value="Aminotransferase-like"/>
</dbReference>
<dbReference type="PANTHER" id="PTHR42743">
    <property type="entry name" value="AMINO-ACID AMINOTRANSFERASE"/>
    <property type="match status" value="1"/>
</dbReference>
<dbReference type="Pfam" id="PF01063">
    <property type="entry name" value="Aminotran_4"/>
    <property type="match status" value="1"/>
</dbReference>
<dbReference type="GO" id="GO:0046394">
    <property type="term" value="P:carboxylic acid biosynthetic process"/>
    <property type="evidence" value="ECO:0007669"/>
    <property type="project" value="UniProtKB-ARBA"/>
</dbReference>
<accession>A0A921MFS5</accession>
<evidence type="ECO:0000256" key="2">
    <source>
        <dbReference type="SAM" id="MobiDB-lite"/>
    </source>
</evidence>
<dbReference type="PANTHER" id="PTHR42743:SF11">
    <property type="entry name" value="AMINODEOXYCHORISMATE LYASE"/>
    <property type="match status" value="1"/>
</dbReference>
<dbReference type="InterPro" id="IPR043132">
    <property type="entry name" value="BCAT-like_C"/>
</dbReference>
<proteinExistence type="inferred from homology"/>
<dbReference type="AlphaFoldDB" id="A0A921MFS5"/>
<dbReference type="InterPro" id="IPR050571">
    <property type="entry name" value="Class-IV_PLP-Dep_Aminotrnsfr"/>
</dbReference>
<dbReference type="Gene3D" id="3.20.10.10">
    <property type="entry name" value="D-amino Acid Aminotransferase, subunit A, domain 2"/>
    <property type="match status" value="1"/>
</dbReference>
<evidence type="ECO:0000256" key="1">
    <source>
        <dbReference type="ARBA" id="ARBA00009320"/>
    </source>
</evidence>
<dbReference type="Proteomes" id="UP000784435">
    <property type="component" value="Unassembled WGS sequence"/>
</dbReference>
<comment type="similarity">
    <text evidence="1">Belongs to the class-IV pyridoxal-phosphate-dependent aminotransferase family.</text>
</comment>
<gene>
    <name evidence="3" type="ORF">K8V08_12240</name>
</gene>
<dbReference type="SUPFAM" id="SSF56752">
    <property type="entry name" value="D-aminoacid aminotransferase-like PLP-dependent enzymes"/>
    <property type="match status" value="1"/>
</dbReference>
<reference evidence="3" key="2">
    <citation type="submission" date="2021-09" db="EMBL/GenBank/DDBJ databases">
        <authorList>
            <person name="Gilroy R."/>
        </authorList>
    </citation>
    <scope>NUCLEOTIDE SEQUENCE</scope>
    <source>
        <strain evidence="3">ChiGjej5B5-7349</strain>
    </source>
</reference>
<protein>
    <submittedName>
        <fullName evidence="3">Aminotransferase class IV</fullName>
    </submittedName>
</protein>
<name>A0A921MFS5_9MICO</name>
<feature type="compositionally biased region" description="Basic and acidic residues" evidence="2">
    <location>
        <begin position="275"/>
        <end position="300"/>
    </location>
</feature>
<evidence type="ECO:0000313" key="3">
    <source>
        <dbReference type="EMBL" id="HJG81170.1"/>
    </source>
</evidence>
<reference evidence="3" key="1">
    <citation type="journal article" date="2021" name="PeerJ">
        <title>Extensive microbial diversity within the chicken gut microbiome revealed by metagenomics and culture.</title>
        <authorList>
            <person name="Gilroy R."/>
            <person name="Ravi A."/>
            <person name="Getino M."/>
            <person name="Pursley I."/>
            <person name="Horton D.L."/>
            <person name="Alikhan N.F."/>
            <person name="Baker D."/>
            <person name="Gharbi K."/>
            <person name="Hall N."/>
            <person name="Watson M."/>
            <person name="Adriaenssens E.M."/>
            <person name="Foster-Nyarko E."/>
            <person name="Jarju S."/>
            <person name="Secka A."/>
            <person name="Antonio M."/>
            <person name="Oren A."/>
            <person name="Chaudhuri R.R."/>
            <person name="La Ragione R."/>
            <person name="Hildebrand F."/>
            <person name="Pallen M.J."/>
        </authorList>
    </citation>
    <scope>NUCLEOTIDE SEQUENCE</scope>
    <source>
        <strain evidence="3">ChiGjej5B5-7349</strain>
    </source>
</reference>